<protein>
    <recommendedName>
        <fullName evidence="6">UDENN domain-containing protein</fullName>
    </recommendedName>
</protein>
<evidence type="ECO:0000313" key="5">
    <source>
        <dbReference type="Proteomes" id="UP000285712"/>
    </source>
</evidence>
<dbReference type="EMBL" id="QUTG01005133">
    <property type="protein sequence ID" value="RHY86277.1"/>
    <property type="molecule type" value="Genomic_DNA"/>
</dbReference>
<dbReference type="Pfam" id="PF02141">
    <property type="entry name" value="DENN"/>
    <property type="match status" value="1"/>
</dbReference>
<dbReference type="Proteomes" id="UP000285712">
    <property type="component" value="Unassembled WGS sequence"/>
</dbReference>
<dbReference type="PROSITE" id="PS50132">
    <property type="entry name" value="RGS"/>
    <property type="match status" value="1"/>
</dbReference>
<dbReference type="AlphaFoldDB" id="A0A418CWA2"/>
<evidence type="ECO:0000313" key="4">
    <source>
        <dbReference type="EMBL" id="RHY86277.1"/>
    </source>
</evidence>
<feature type="compositionally biased region" description="Low complexity" evidence="1">
    <location>
        <begin position="434"/>
        <end position="449"/>
    </location>
</feature>
<organism evidence="4 5">
    <name type="scientific">Aphanomyces astaci</name>
    <name type="common">Crayfish plague agent</name>
    <dbReference type="NCBI Taxonomy" id="112090"/>
    <lineage>
        <taxon>Eukaryota</taxon>
        <taxon>Sar</taxon>
        <taxon>Stramenopiles</taxon>
        <taxon>Oomycota</taxon>
        <taxon>Saprolegniomycetes</taxon>
        <taxon>Saprolegniales</taxon>
        <taxon>Verrucalvaceae</taxon>
        <taxon>Aphanomyces</taxon>
    </lineage>
</organism>
<gene>
    <name evidence="4" type="ORF">DYB35_005259</name>
</gene>
<feature type="domain" description="RGS" evidence="2">
    <location>
        <begin position="313"/>
        <end position="394"/>
    </location>
</feature>
<dbReference type="VEuPathDB" id="FungiDB:H257_11951"/>
<dbReference type="PROSITE" id="PS50211">
    <property type="entry name" value="DENN"/>
    <property type="match status" value="1"/>
</dbReference>
<dbReference type="GO" id="GO:0032483">
    <property type="term" value="P:regulation of Rab protein signal transduction"/>
    <property type="evidence" value="ECO:0007669"/>
    <property type="project" value="TreeGrafter"/>
</dbReference>
<dbReference type="InterPro" id="IPR043153">
    <property type="entry name" value="DENN_C"/>
</dbReference>
<evidence type="ECO:0000259" key="2">
    <source>
        <dbReference type="PROSITE" id="PS50132"/>
    </source>
</evidence>
<sequence>MTSTLPPPPPLRTSSTATVTLDAVVHDPHMHAVFLKYLSEHDSKNFARLLFLYVSRSLDIVSTVSVDEFKKLVPTDDSSHSPTAQRVNYAKKIIHKYMAADSFFYIGHEERHLLQGGNLSVASFGESLHHDLHLCGGLSANRDLFVDVETAILAAMAPSFCAFSTTSAFQSLVNMEIMVPPIEEVELQHATSSFTLERVPSLIDLFIIFSFRVHAIFPYNLSLNSYQCHTTLDKSFVPTYTMYGVLANRRLCCVFWLFLFKERTHGPLSFWMESTYRILPLLESRPNPDLAASCISSPTLQPASCLSSLTHLGRLLQTKYFNHGATAQLHVHGEAPTQLVEAIQAHLAEWSSGNFIHVLSMAKLLRQLLRHVKDTLHMNHFVRFIQSPSFHSMLLSPSRSRLCLSPHKTRPNPPHGNPTSASVLLQDQRLASPSSSSDSSNSSSNDSNSTLQDVVHVMNVHSSHQSPLSLSPSHPSVECIVGVLHFALQASSTMFDTDVLYDSTTSLDQSSQLPEHLDAFFCPGGTPSVVRSQTHPPPSLCHVTIGPTDRPLYMVCLSRYIPITDAAELNPLELVLLEQKNLRRFVLAGICVLSRVPNFETVRRRLRQLHADATADPDSTYATSTLWRPTLAQLSALTAESSVVTELSTHTLFTCLSPKHVLQVLAAVLCERKVLLISSHVSVLTTVGETLRLLLRPLQWPHVFAPVLPACLVDCLHCPTPFVFGVHRTLASTALNVVQDSDSTVVVVDLDADGIECHVKPPPRRRSHAKDPRRYPDVIPDNSRHPDDTPDVLPQAVALEAALRVLVRPEVECSDDVSWTAAPAAFPDADILALFHQTWERMLDSMEEFSFVLADDGDSMVVFDSIGFLQQHRQGDGATLAFYQAFLKTQLFSHYIATHGLLGGLGERYR</sequence>
<evidence type="ECO:0000256" key="1">
    <source>
        <dbReference type="SAM" id="MobiDB-lite"/>
    </source>
</evidence>
<dbReference type="InterPro" id="IPR044926">
    <property type="entry name" value="RGS_subdomain_2"/>
</dbReference>
<dbReference type="InterPro" id="IPR051696">
    <property type="entry name" value="DENN_Domain_GEFs"/>
</dbReference>
<dbReference type="GO" id="GO:0031410">
    <property type="term" value="C:cytoplasmic vesicle"/>
    <property type="evidence" value="ECO:0007669"/>
    <property type="project" value="TreeGrafter"/>
</dbReference>
<dbReference type="PANTHER" id="PTHR12296">
    <property type="entry name" value="DENN DOMAIN-CONTAINING PROTEIN 4"/>
    <property type="match status" value="1"/>
</dbReference>
<proteinExistence type="predicted"/>
<dbReference type="InterPro" id="IPR037516">
    <property type="entry name" value="Tripartite_DENN"/>
</dbReference>
<feature type="region of interest" description="Disordered" evidence="1">
    <location>
        <begin position="761"/>
        <end position="790"/>
    </location>
</feature>
<dbReference type="Gene3D" id="3.40.50.11500">
    <property type="match status" value="1"/>
</dbReference>
<dbReference type="SUPFAM" id="SSF48097">
    <property type="entry name" value="Regulator of G-protein signaling, RGS"/>
    <property type="match status" value="1"/>
</dbReference>
<dbReference type="InterPro" id="IPR001194">
    <property type="entry name" value="cDENN_dom"/>
</dbReference>
<evidence type="ECO:0008006" key="6">
    <source>
        <dbReference type="Google" id="ProtNLM"/>
    </source>
</evidence>
<accession>A0A418CWA2</accession>
<feature type="region of interest" description="Disordered" evidence="1">
    <location>
        <begin position="429"/>
        <end position="449"/>
    </location>
</feature>
<comment type="caution">
    <text evidence="4">The sequence shown here is derived from an EMBL/GenBank/DDBJ whole genome shotgun (WGS) entry which is preliminary data.</text>
</comment>
<feature type="region of interest" description="Disordered" evidence="1">
    <location>
        <begin position="402"/>
        <end position="421"/>
    </location>
</feature>
<feature type="compositionally biased region" description="Basic and acidic residues" evidence="1">
    <location>
        <begin position="769"/>
        <end position="788"/>
    </location>
</feature>
<dbReference type="InterPro" id="IPR016137">
    <property type="entry name" value="RGS"/>
</dbReference>
<dbReference type="PANTHER" id="PTHR12296:SF21">
    <property type="entry name" value="DENN DOMAIN-CONTAINING PROTEIN 3"/>
    <property type="match status" value="1"/>
</dbReference>
<evidence type="ECO:0000259" key="3">
    <source>
        <dbReference type="PROSITE" id="PS50211"/>
    </source>
</evidence>
<reference evidence="4 5" key="1">
    <citation type="submission" date="2018-08" db="EMBL/GenBank/DDBJ databases">
        <title>Aphanomyces genome sequencing and annotation.</title>
        <authorList>
            <person name="Minardi D."/>
            <person name="Oidtmann B."/>
            <person name="Van Der Giezen M."/>
            <person name="Studholme D.J."/>
        </authorList>
    </citation>
    <scope>NUCLEOTIDE SEQUENCE [LARGE SCALE GENOMIC DNA]</scope>
    <source>
        <strain evidence="4 5">Sv</strain>
    </source>
</reference>
<dbReference type="SMART" id="SM00799">
    <property type="entry name" value="DENN"/>
    <property type="match status" value="1"/>
</dbReference>
<feature type="domain" description="UDENN" evidence="3">
    <location>
        <begin position="478"/>
        <end position="906"/>
    </location>
</feature>
<dbReference type="Gene3D" id="1.10.167.10">
    <property type="entry name" value="Regulator of G-protein Signalling 4, domain 2"/>
    <property type="match status" value="1"/>
</dbReference>
<dbReference type="InterPro" id="IPR036305">
    <property type="entry name" value="RGS_sf"/>
</dbReference>
<name>A0A418CWA2_APHAT</name>